<dbReference type="GO" id="GO:0005634">
    <property type="term" value="C:nucleus"/>
    <property type="evidence" value="ECO:0007669"/>
    <property type="project" value="UniProtKB-SubCell"/>
</dbReference>
<evidence type="ECO:0000259" key="15">
    <source>
        <dbReference type="PROSITE" id="PS51189"/>
    </source>
</evidence>
<evidence type="ECO:0000313" key="17">
    <source>
        <dbReference type="EMBL" id="KAK4874732.1"/>
    </source>
</evidence>
<dbReference type="PROSITE" id="PS51190">
    <property type="entry name" value="FATC"/>
    <property type="match status" value="1"/>
</dbReference>
<dbReference type="InterPro" id="IPR044107">
    <property type="entry name" value="PIKKc_ATM"/>
</dbReference>
<dbReference type="GO" id="GO:0005524">
    <property type="term" value="F:ATP binding"/>
    <property type="evidence" value="ECO:0007669"/>
    <property type="project" value="UniProtKB-KW"/>
</dbReference>
<evidence type="ECO:0000256" key="5">
    <source>
        <dbReference type="ARBA" id="ARBA00022741"/>
    </source>
</evidence>
<feature type="domain" description="FAT" evidence="15">
    <location>
        <begin position="1737"/>
        <end position="2321"/>
    </location>
</feature>
<dbReference type="Gene3D" id="1.10.1070.11">
    <property type="entry name" value="Phosphatidylinositol 3-/4-kinase, catalytic domain"/>
    <property type="match status" value="1"/>
</dbReference>
<feature type="domain" description="PI3K/PI4K catalytic" evidence="14">
    <location>
        <begin position="2431"/>
        <end position="2748"/>
    </location>
</feature>
<keyword evidence="10" id="KW-0131">Cell cycle</keyword>
<dbReference type="SMART" id="SM01343">
    <property type="entry name" value="FATC"/>
    <property type="match status" value="1"/>
</dbReference>
<keyword evidence="5 13" id="KW-0547">Nucleotide-binding</keyword>
<dbReference type="EC" id="2.7.11.1" evidence="13"/>
<dbReference type="Pfam" id="PF11640">
    <property type="entry name" value="TAN"/>
    <property type="match status" value="1"/>
</dbReference>
<dbReference type="SUPFAM" id="SSF56112">
    <property type="entry name" value="Protein kinase-like (PK-like)"/>
    <property type="match status" value="1"/>
</dbReference>
<keyword evidence="6 13" id="KW-0227">DNA damage</keyword>
<dbReference type="CDD" id="cd05171">
    <property type="entry name" value="PIKKc_ATM"/>
    <property type="match status" value="1"/>
</dbReference>
<evidence type="ECO:0000256" key="8">
    <source>
        <dbReference type="ARBA" id="ARBA00022840"/>
    </source>
</evidence>
<dbReference type="InterPro" id="IPR003151">
    <property type="entry name" value="PIK-rel_kinase_FAT"/>
</dbReference>
<dbReference type="FunFam" id="3.30.1010.10:FF:000023">
    <property type="entry name" value="Serine/threonine-protein kinase ATM"/>
    <property type="match status" value="1"/>
</dbReference>
<dbReference type="PANTHER" id="PTHR37079:SF4">
    <property type="entry name" value="SERINE_THREONINE-PROTEIN KINASE ATM"/>
    <property type="match status" value="1"/>
</dbReference>
<comment type="similarity">
    <text evidence="2 13">Belongs to the PI3/PI4-kinase family. ATM subfamily.</text>
</comment>
<keyword evidence="7 13" id="KW-0418">Kinase</keyword>
<evidence type="ECO:0000256" key="2">
    <source>
        <dbReference type="ARBA" id="ARBA00010769"/>
    </source>
</evidence>
<sequence length="2796" mass="320767">MDVSELVSCCRSLSSTKVTERKRSADQLSILLENENVLATLDDDSGNISWNEVVESIHNLLLMEARKLAEDEVKNKKTSTSLNTRINVGDLFVTAVKKGCRRSNLISVSKLIDYIQTFFNSKSLKKYFNSCYLLVLRDHVLSNKINYGLIESQQWIDLFCSVKKCLQKSTSHTDETKLLSCLQLLLKWGPLHRLPCTFLREEFSFITEICQKLKSSLTKVQQETILGALLEFSYHTAIDNRVACCKLGESIFSNLIDIYLCHTGDSNIKISIIKFLLFQIRIHHPKGSVEGESLAYAYSWSDWYKYLRSLYSVLCKEMTQKEQAKFKLPMVKPPYYILTSHKKFISLFVEVFRQVNNAKVCAMDTTYPPPTKRVRADVGTSAVISNIQETKDWPWINVMSAILKRYPNIINGTDFIWLLRVLSTLQSESNFAEVNYHLYECLTVMVDVEVEIGLRNCPDVDSIWTIVVDCTLRAIGLNQNEEQTHRLLQKLITSNTTFNSAQLFKTYLSGVLNLSEYSIRSLSCACSRFNVSCATHTHGDIDNNKSLIEWILKRDNEKSVDTKIFSDSLVAQTLVCLTLKQWPININNAIVHNFEDGDTIENSYLLTFFDRIIISNTKTNQNVEKCVLNDQTHLKRDESFEFLEKSLREFLANLVDSNVKQFTKALNIINGIILLSNVLSYMVEFDLVQENDLENNAWTNTLRQALEKWFEIMPTLFQNLNKKKNVDHMCDVLEQVKKLFDLNINSTVLLIVKKCITIDFIKYVFELVNEDDNLTEDKEFKNTLSSLAVQVLCNFCLVPNSLCQFETQLHVLQELSEPNFDIKLKADYDKAMVFLNSLKRFKPGVLSVSVLEKVLQNIQIICEAYYTRYDTALAVLKILHNLLPHIASAGCSELGANFVCILNVFYLYHNNFGPNVQIALLDNIKGLVKVNADWAKWLNGDDIICSSAEFLTSNCQIVRLTAIENLSNIFSCIPHNDAEENQQKILFELVCKKTKEVFNVSGVLSEDHKVDETLTRTSSALHTFAAVISANANFRGQGLFSLFQLVQEKELNLDLTTKILEMVANYLKITSTCELIKLNLNYLISHWKSNKLDIRQFPYTLLGCTSLKQFCSKYMQSLISVLLTNDLSLFEETCAEYKLPKEELLKMFYPKVMAEYIINVTSNTPINESYNILEAQLSSETVTNLLLEKMSQIICCLIENCYDPKNINEKFETYWALPQPQTMFCSVVQLETCIKHIELTYLNGNSLIGFCLQKFKEKMQKMLLKLICNVHAAGNREEKAIAFHQFTVFVDLLIPYLKPKHDLNVFLFRTITYALIHLLNNGYENSSNLHLMYCKFIHIFLSKTLPENCKILEKFLIAFVSTLIPIARIDNSLGAECVKLLSIMIVGHGAEMADTLKFLDPFPSEPKFAQMQLIYNEIKYRDSSFTLQDEIEYFLKPGTLVETVGCRTEGLSHLKKQLSNRKCDLKEMYNDLNNLRGFSEDCRSSVLHQLVCTLVKLSLSENVDESLEASKCLGQLGSADLSTTVLQSEEDSHDKKLNCFELVTKSIVKLLVEYIVDDKIKVMEAASNALYHVLNCKEGKSVVKDNWDALFITPFIPARAIKSATNYSLTGDFQTVIDCNQLWCPEASTTHQEWITRLVSTLLIIFSDKKKTEFAEQLLPLVVYLVIDCGHAVLISKQIRQFFSMHWLHVLDQSIGGAVTVNKLSVQCMLNTVNFIRLRRNLENNTKFNQFCLNYLHVAQAAQFCSAHFTALLYVELWCQERLKEIQGVVDDNYANSTSFTYLDIIVRHEESNGKRLLHILKECYKKIGETDAVRICQSTSLSDTKVQIEHYEQLHRWDRVALLYDIQISQGNLDCVPNLLNTLRKCSLFELPYRYDNFHSPQFDCAWRLNQWNIDDTAVAESSNAYEKYKYFTLKAIHDDDKSSFNRFIKDARSFTINCLRHTSLESSKNLYEPLTRLQSLSELEEFVAVKERGDFEPLIEKWRIQNETNRNEFQYVEPINAQRVILLRNLVISGNTSLKKYLIETQLRLAGFARSCGNQNTAIRILSDLLHTPDLTEEVQDQIKLEEAQLRWLDDKFVARQILRDVLNRSSTPRLRAAALKLYGTWMIETSSENPQTIINNYFLESLKLMKTVKTNDADVQHIYDTYDVLARFADSQYQQVQTHIKSSIFERKVKNMEKAKANALTIKAQAKRRINEDETRAIITFERQSAIDQSEINNIYKEKKMYLMLNSDKNNVRIFRILSLLLENRSNTDLETFFNNNVPNIPSYKFIPILPQLIPHMSGNTEDVIGNCINAIIERCCRDHPHHTLPFVLSLAHSNHDKTYYKSKTNTSSNEPRIAGANELIKTLKKDAKLKRIIEKMEIVSKALMHLAYIEENDCETARKKEFLIPLSCQVSKIKNFDDILLPTHTLPVQKNCNYTNIVGIRCFNRTFSFVGGLNRPKRICCIGTDGIQRDQLVKGRDDLRQDAVMQQVFSIMNSLLAGNKQTAKLLIRTYKIVPLSQRSGVLEWVDNSFTIGDYLVGDEEKKEPGAHSIYNRDDISPARCRLEFKNVAKASHKEKLNAYNNICRRFHPVFHKFFENSFVQPAVWYERRRAYTHSVATTSMCGYILGLGDRHVNNILIDKSSAEVVHIDFGIAFEQGLVLPTAETVPFRLTRDIEAGMGVSGVEGVFRKSCEYTLEVLKKNSETIISILEVLLYDPLYAWTVTPAEAYNRQLNDDLDKNDTAMNSSDCAEDENINTTAERALMRLRQKLQGITEGGSVTNIEGQVEKLLQQARDPSNLCRLFHGWQPYL</sequence>
<dbReference type="Pfam" id="PF02260">
    <property type="entry name" value="FATC"/>
    <property type="match status" value="1"/>
</dbReference>
<reference evidence="18" key="1">
    <citation type="submission" date="2023-01" db="EMBL/GenBank/DDBJ databases">
        <title>Key to firefly adult light organ development and bioluminescence: homeobox transcription factors regulate luciferase expression and transportation to peroxisome.</title>
        <authorList>
            <person name="Fu X."/>
        </authorList>
    </citation>
    <scope>NUCLEOTIDE SEQUENCE [LARGE SCALE GENOMIC DNA]</scope>
</reference>
<comment type="catalytic activity">
    <reaction evidence="12">
        <text>L-seryl-[protein] + ATP = O-phospho-L-seryl-[protein] + ADP + H(+)</text>
        <dbReference type="Rhea" id="RHEA:17989"/>
        <dbReference type="Rhea" id="RHEA-COMP:9863"/>
        <dbReference type="Rhea" id="RHEA-COMP:11604"/>
        <dbReference type="ChEBI" id="CHEBI:15378"/>
        <dbReference type="ChEBI" id="CHEBI:29999"/>
        <dbReference type="ChEBI" id="CHEBI:30616"/>
        <dbReference type="ChEBI" id="CHEBI:83421"/>
        <dbReference type="ChEBI" id="CHEBI:456216"/>
        <dbReference type="EC" id="2.7.11.1"/>
    </reaction>
</comment>
<name>A0AAN7PSJ5_9COLE</name>
<dbReference type="SMART" id="SM01342">
    <property type="entry name" value="TAN"/>
    <property type="match status" value="1"/>
</dbReference>
<keyword evidence="8 13" id="KW-0067">ATP-binding</keyword>
<evidence type="ECO:0000256" key="9">
    <source>
        <dbReference type="ARBA" id="ARBA00023242"/>
    </source>
</evidence>
<dbReference type="InterPro" id="IPR014009">
    <property type="entry name" value="PIK_FAT"/>
</dbReference>
<evidence type="ECO:0000313" key="18">
    <source>
        <dbReference type="Proteomes" id="UP001353858"/>
    </source>
</evidence>
<proteinExistence type="inferred from homology"/>
<keyword evidence="3 13" id="KW-0723">Serine/threonine-protein kinase</keyword>
<dbReference type="InterPro" id="IPR003152">
    <property type="entry name" value="FATC_dom"/>
</dbReference>
<gene>
    <name evidence="17" type="ORF">RN001_014092</name>
</gene>
<dbReference type="Proteomes" id="UP001353858">
    <property type="component" value="Unassembled WGS sequence"/>
</dbReference>
<dbReference type="PANTHER" id="PTHR37079">
    <property type="entry name" value="SERINE/THREONINE-PROTEIN KINASE ATM"/>
    <property type="match status" value="1"/>
</dbReference>
<evidence type="ECO:0000256" key="12">
    <source>
        <dbReference type="ARBA" id="ARBA00048679"/>
    </source>
</evidence>
<dbReference type="PROSITE" id="PS00916">
    <property type="entry name" value="PI3_4_KINASE_2"/>
    <property type="match status" value="1"/>
</dbReference>
<feature type="domain" description="FATC" evidence="16">
    <location>
        <begin position="2764"/>
        <end position="2796"/>
    </location>
</feature>
<dbReference type="GO" id="GO:0006281">
    <property type="term" value="P:DNA repair"/>
    <property type="evidence" value="ECO:0007669"/>
    <property type="project" value="InterPro"/>
</dbReference>
<evidence type="ECO:0000256" key="1">
    <source>
        <dbReference type="ARBA" id="ARBA00004123"/>
    </source>
</evidence>
<dbReference type="SMART" id="SM00146">
    <property type="entry name" value="PI3Kc"/>
    <property type="match status" value="1"/>
</dbReference>
<evidence type="ECO:0000256" key="7">
    <source>
        <dbReference type="ARBA" id="ARBA00022777"/>
    </source>
</evidence>
<dbReference type="Gene3D" id="3.30.1010.10">
    <property type="entry name" value="Phosphatidylinositol 3-kinase Catalytic Subunit, Chain A, domain 4"/>
    <property type="match status" value="1"/>
</dbReference>
<evidence type="ECO:0000256" key="13">
    <source>
        <dbReference type="RuleBase" id="RU365027"/>
    </source>
</evidence>
<evidence type="ECO:0000256" key="3">
    <source>
        <dbReference type="ARBA" id="ARBA00022527"/>
    </source>
</evidence>
<dbReference type="InterPro" id="IPR000403">
    <property type="entry name" value="PI3/4_kinase_cat_dom"/>
</dbReference>
<evidence type="ECO:0000259" key="14">
    <source>
        <dbReference type="PROSITE" id="PS50290"/>
    </source>
</evidence>
<dbReference type="PROSITE" id="PS00915">
    <property type="entry name" value="PI3_4_KINASE_1"/>
    <property type="match status" value="1"/>
</dbReference>
<dbReference type="EMBL" id="JARPUR010000006">
    <property type="protein sequence ID" value="KAK4874732.1"/>
    <property type="molecule type" value="Genomic_DNA"/>
</dbReference>
<comment type="subcellular location">
    <subcellularLocation>
        <location evidence="1 13">Nucleus</location>
    </subcellularLocation>
</comment>
<evidence type="ECO:0000256" key="6">
    <source>
        <dbReference type="ARBA" id="ARBA00022763"/>
    </source>
</evidence>
<comment type="catalytic activity">
    <reaction evidence="11 13">
        <text>L-threonyl-[protein] + ATP = O-phospho-L-threonyl-[protein] + ADP + H(+)</text>
        <dbReference type="Rhea" id="RHEA:46608"/>
        <dbReference type="Rhea" id="RHEA-COMP:11060"/>
        <dbReference type="Rhea" id="RHEA-COMP:11605"/>
        <dbReference type="ChEBI" id="CHEBI:15378"/>
        <dbReference type="ChEBI" id="CHEBI:30013"/>
        <dbReference type="ChEBI" id="CHEBI:30616"/>
        <dbReference type="ChEBI" id="CHEBI:61977"/>
        <dbReference type="ChEBI" id="CHEBI:456216"/>
        <dbReference type="EC" id="2.7.11.1"/>
    </reaction>
</comment>
<accession>A0AAN7PSJ5</accession>
<dbReference type="InterPro" id="IPR018936">
    <property type="entry name" value="PI3/4_kinase_CS"/>
</dbReference>
<dbReference type="SUPFAM" id="SSF48371">
    <property type="entry name" value="ARM repeat"/>
    <property type="match status" value="1"/>
</dbReference>
<evidence type="ECO:0000256" key="4">
    <source>
        <dbReference type="ARBA" id="ARBA00022679"/>
    </source>
</evidence>
<dbReference type="PROSITE" id="PS50290">
    <property type="entry name" value="PI3_4_KINASE_3"/>
    <property type="match status" value="1"/>
</dbReference>
<keyword evidence="9 13" id="KW-0539">Nucleus</keyword>
<dbReference type="InterPro" id="IPR021668">
    <property type="entry name" value="TAN"/>
</dbReference>
<evidence type="ECO:0000256" key="10">
    <source>
        <dbReference type="ARBA" id="ARBA00023306"/>
    </source>
</evidence>
<dbReference type="InterPro" id="IPR036940">
    <property type="entry name" value="PI3/4_kinase_cat_sf"/>
</dbReference>
<keyword evidence="18" id="KW-1185">Reference proteome</keyword>
<dbReference type="Pfam" id="PF02259">
    <property type="entry name" value="FAT"/>
    <property type="match status" value="1"/>
</dbReference>
<dbReference type="PROSITE" id="PS51189">
    <property type="entry name" value="FAT"/>
    <property type="match status" value="1"/>
</dbReference>
<dbReference type="InterPro" id="IPR011009">
    <property type="entry name" value="Kinase-like_dom_sf"/>
</dbReference>
<keyword evidence="4 13" id="KW-0808">Transferase</keyword>
<dbReference type="InterPro" id="IPR016024">
    <property type="entry name" value="ARM-type_fold"/>
</dbReference>
<dbReference type="Pfam" id="PF00454">
    <property type="entry name" value="PI3_PI4_kinase"/>
    <property type="match status" value="1"/>
</dbReference>
<evidence type="ECO:0000256" key="11">
    <source>
        <dbReference type="ARBA" id="ARBA00047899"/>
    </source>
</evidence>
<evidence type="ECO:0000259" key="16">
    <source>
        <dbReference type="PROSITE" id="PS51190"/>
    </source>
</evidence>
<protein>
    <recommendedName>
        <fullName evidence="13">non-specific serine/threonine protein kinase</fullName>
        <ecNumber evidence="13">2.7.11.1</ecNumber>
    </recommendedName>
</protein>
<organism evidence="17 18">
    <name type="scientific">Aquatica leii</name>
    <dbReference type="NCBI Taxonomy" id="1421715"/>
    <lineage>
        <taxon>Eukaryota</taxon>
        <taxon>Metazoa</taxon>
        <taxon>Ecdysozoa</taxon>
        <taxon>Arthropoda</taxon>
        <taxon>Hexapoda</taxon>
        <taxon>Insecta</taxon>
        <taxon>Pterygota</taxon>
        <taxon>Neoptera</taxon>
        <taxon>Endopterygota</taxon>
        <taxon>Coleoptera</taxon>
        <taxon>Polyphaga</taxon>
        <taxon>Elateriformia</taxon>
        <taxon>Elateroidea</taxon>
        <taxon>Lampyridae</taxon>
        <taxon>Luciolinae</taxon>
        <taxon>Aquatica</taxon>
    </lineage>
</organism>
<dbReference type="GO" id="GO:0004674">
    <property type="term" value="F:protein serine/threonine kinase activity"/>
    <property type="evidence" value="ECO:0007669"/>
    <property type="project" value="UniProtKB-KW"/>
</dbReference>
<comment type="caution">
    <text evidence="17">The sequence shown here is derived from an EMBL/GenBank/DDBJ whole genome shotgun (WGS) entry which is preliminary data.</text>
</comment>
<dbReference type="InterPro" id="IPR038980">
    <property type="entry name" value="ATM_plant"/>
</dbReference>